<keyword evidence="1" id="KW-0472">Membrane</keyword>
<proteinExistence type="predicted"/>
<keyword evidence="1" id="KW-1133">Transmembrane helix</keyword>
<organism evidence="2 3">
    <name type="scientific">Polystyrenella longa</name>
    <dbReference type="NCBI Taxonomy" id="2528007"/>
    <lineage>
        <taxon>Bacteria</taxon>
        <taxon>Pseudomonadati</taxon>
        <taxon>Planctomycetota</taxon>
        <taxon>Planctomycetia</taxon>
        <taxon>Planctomycetales</taxon>
        <taxon>Planctomycetaceae</taxon>
        <taxon>Polystyrenella</taxon>
    </lineage>
</organism>
<dbReference type="RefSeq" id="WP_144999404.1">
    <property type="nucleotide sequence ID" value="NZ_CP036281.1"/>
</dbReference>
<gene>
    <name evidence="2" type="ORF">Pla110_46320</name>
</gene>
<protein>
    <submittedName>
        <fullName evidence="2">Uncharacterized protein</fullName>
    </submittedName>
</protein>
<keyword evidence="3" id="KW-1185">Reference proteome</keyword>
<feature type="transmembrane region" description="Helical" evidence="1">
    <location>
        <begin position="36"/>
        <end position="55"/>
    </location>
</feature>
<sequence length="61" mass="7005">MSSLSMFLHFIPVSLVITLVYNCSRYENKAIILRNTGRSFLYLVGFMSLMFGILWGCSYSL</sequence>
<feature type="transmembrane region" description="Helical" evidence="1">
    <location>
        <begin position="6"/>
        <end position="24"/>
    </location>
</feature>
<evidence type="ECO:0000256" key="1">
    <source>
        <dbReference type="SAM" id="Phobius"/>
    </source>
</evidence>
<name>A0A518CUF9_9PLAN</name>
<dbReference type="Proteomes" id="UP000317178">
    <property type="component" value="Chromosome"/>
</dbReference>
<dbReference type="AlphaFoldDB" id="A0A518CUF9"/>
<dbReference type="EMBL" id="CP036281">
    <property type="protein sequence ID" value="QDU82869.1"/>
    <property type="molecule type" value="Genomic_DNA"/>
</dbReference>
<evidence type="ECO:0000313" key="2">
    <source>
        <dbReference type="EMBL" id="QDU82869.1"/>
    </source>
</evidence>
<evidence type="ECO:0000313" key="3">
    <source>
        <dbReference type="Proteomes" id="UP000317178"/>
    </source>
</evidence>
<keyword evidence="1" id="KW-0812">Transmembrane</keyword>
<dbReference type="KEGG" id="plon:Pla110_46320"/>
<accession>A0A518CUF9</accession>
<reference evidence="2 3" key="1">
    <citation type="submission" date="2019-02" db="EMBL/GenBank/DDBJ databases">
        <title>Deep-cultivation of Planctomycetes and their phenomic and genomic characterization uncovers novel biology.</title>
        <authorList>
            <person name="Wiegand S."/>
            <person name="Jogler M."/>
            <person name="Boedeker C."/>
            <person name="Pinto D."/>
            <person name="Vollmers J."/>
            <person name="Rivas-Marin E."/>
            <person name="Kohn T."/>
            <person name="Peeters S.H."/>
            <person name="Heuer A."/>
            <person name="Rast P."/>
            <person name="Oberbeckmann S."/>
            <person name="Bunk B."/>
            <person name="Jeske O."/>
            <person name="Meyerdierks A."/>
            <person name="Storesund J.E."/>
            <person name="Kallscheuer N."/>
            <person name="Luecker S."/>
            <person name="Lage O.M."/>
            <person name="Pohl T."/>
            <person name="Merkel B.J."/>
            <person name="Hornburger P."/>
            <person name="Mueller R.-W."/>
            <person name="Bruemmer F."/>
            <person name="Labrenz M."/>
            <person name="Spormann A.M."/>
            <person name="Op den Camp H."/>
            <person name="Overmann J."/>
            <person name="Amann R."/>
            <person name="Jetten M.S.M."/>
            <person name="Mascher T."/>
            <person name="Medema M.H."/>
            <person name="Devos D.P."/>
            <person name="Kaster A.-K."/>
            <person name="Ovreas L."/>
            <person name="Rohde M."/>
            <person name="Galperin M.Y."/>
            <person name="Jogler C."/>
        </authorList>
    </citation>
    <scope>NUCLEOTIDE SEQUENCE [LARGE SCALE GENOMIC DNA]</scope>
    <source>
        <strain evidence="2 3">Pla110</strain>
    </source>
</reference>